<dbReference type="InterPro" id="IPR002882">
    <property type="entry name" value="CofD"/>
</dbReference>
<dbReference type="GO" id="GO:0016740">
    <property type="term" value="F:transferase activity"/>
    <property type="evidence" value="ECO:0007669"/>
    <property type="project" value="UniProtKB-KW"/>
</dbReference>
<keyword evidence="1 4" id="KW-0808">Transferase</keyword>
<dbReference type="SUPFAM" id="SSF142338">
    <property type="entry name" value="CofD-like"/>
    <property type="match status" value="1"/>
</dbReference>
<name>A0ABQ4I0B9_9ACTN</name>
<dbReference type="InterPro" id="IPR010115">
    <property type="entry name" value="FbiA/CofD"/>
</dbReference>
<keyword evidence="2" id="KW-0460">Magnesium</keyword>
<evidence type="ECO:0000313" key="4">
    <source>
        <dbReference type="EMBL" id="GIJ11365.1"/>
    </source>
</evidence>
<dbReference type="InterPro" id="IPR038136">
    <property type="entry name" value="CofD-like_dom_sf"/>
</dbReference>
<sequence length="338" mass="34714">MRIVVLTGGIGGARFLLGVRAYAREVGAEVTAVVNVGDDLRLHGLRVCPDLDSVLYTLGGGADPQRGWGRVDESWTVKDELAAYGAEPSWFGLGDRDIATHLVRTTMLDAGYPLHQVTEALATRWQPGVRLLPATDDRLETHVVVSGDGEPAGSPVGSDATGGPGGSAPPDGGQRAIHFQEWWVRYRARIRTHRFVFVGAESAKPAPGVTEAIAGADVVLVAPSNPVVSIAPILAVPGLREAVTGGPAPVVGVSPIIGGAPVRGMADSCLAVVGVACTAGGVGGMYGSRATGGLLDGWLVAEEDAATVVPDVTVRAVPLLMTDEAATAAMVRAAVELT</sequence>
<dbReference type="PANTHER" id="PTHR43007:SF1">
    <property type="entry name" value="2-PHOSPHO-L-LACTATE TRANSFERASE"/>
    <property type="match status" value="1"/>
</dbReference>
<evidence type="ECO:0000256" key="3">
    <source>
        <dbReference type="SAM" id="MobiDB-lite"/>
    </source>
</evidence>
<feature type="region of interest" description="Disordered" evidence="3">
    <location>
        <begin position="146"/>
        <end position="174"/>
    </location>
</feature>
<evidence type="ECO:0000256" key="1">
    <source>
        <dbReference type="ARBA" id="ARBA00022679"/>
    </source>
</evidence>
<gene>
    <name evidence="4" type="primary">cofD</name>
    <name evidence="4" type="ORF">Van01_45790</name>
</gene>
<protein>
    <submittedName>
        <fullName evidence="4">2-phospho-L-lactate transferase</fullName>
    </submittedName>
</protein>
<evidence type="ECO:0000313" key="5">
    <source>
        <dbReference type="Proteomes" id="UP000647017"/>
    </source>
</evidence>
<reference evidence="4 5" key="1">
    <citation type="submission" date="2021-01" db="EMBL/GenBank/DDBJ databases">
        <title>Whole genome shotgun sequence of Verrucosispora andamanensis NBRC 109075.</title>
        <authorList>
            <person name="Komaki H."/>
            <person name="Tamura T."/>
        </authorList>
    </citation>
    <scope>NUCLEOTIDE SEQUENCE [LARGE SCALE GENOMIC DNA]</scope>
    <source>
        <strain evidence="4 5">NBRC 109075</strain>
    </source>
</reference>
<dbReference type="EMBL" id="BOOZ01000029">
    <property type="protein sequence ID" value="GIJ11365.1"/>
    <property type="molecule type" value="Genomic_DNA"/>
</dbReference>
<dbReference type="RefSeq" id="WP_204011239.1">
    <property type="nucleotide sequence ID" value="NZ_BOOZ01000029.1"/>
</dbReference>
<keyword evidence="5" id="KW-1185">Reference proteome</keyword>
<dbReference type="HAMAP" id="MF_01257">
    <property type="entry name" value="CofD"/>
    <property type="match status" value="1"/>
</dbReference>
<dbReference type="Pfam" id="PF01933">
    <property type="entry name" value="CofD"/>
    <property type="match status" value="1"/>
</dbReference>
<organism evidence="4 5">
    <name type="scientific">Micromonospora andamanensis</name>
    <dbReference type="NCBI Taxonomy" id="1287068"/>
    <lineage>
        <taxon>Bacteria</taxon>
        <taxon>Bacillati</taxon>
        <taxon>Actinomycetota</taxon>
        <taxon>Actinomycetes</taxon>
        <taxon>Micromonosporales</taxon>
        <taxon>Micromonosporaceae</taxon>
        <taxon>Micromonospora</taxon>
    </lineage>
</organism>
<evidence type="ECO:0000256" key="2">
    <source>
        <dbReference type="ARBA" id="ARBA00022842"/>
    </source>
</evidence>
<accession>A0ABQ4I0B9</accession>
<dbReference type="Proteomes" id="UP000647017">
    <property type="component" value="Unassembled WGS sequence"/>
</dbReference>
<dbReference type="Gene3D" id="3.40.50.10680">
    <property type="entry name" value="CofD-like domains"/>
    <property type="match status" value="1"/>
</dbReference>
<dbReference type="Gene3D" id="1.10.8.240">
    <property type="entry name" value="CofD-like domain"/>
    <property type="match status" value="1"/>
</dbReference>
<comment type="caution">
    <text evidence="4">The sequence shown here is derived from an EMBL/GenBank/DDBJ whole genome shotgun (WGS) entry which is preliminary data.</text>
</comment>
<dbReference type="PANTHER" id="PTHR43007">
    <property type="entry name" value="2-PHOSPHO-L-LACTATE TRANSFERASE"/>
    <property type="match status" value="1"/>
</dbReference>
<proteinExistence type="inferred from homology"/>